<comment type="subcellular location">
    <subcellularLocation>
        <location evidence="1">Cell membrane</location>
        <topology evidence="1">Multi-pass membrane protein</topology>
    </subcellularLocation>
</comment>
<evidence type="ECO:0000256" key="2">
    <source>
        <dbReference type="ARBA" id="ARBA00022475"/>
    </source>
</evidence>
<reference evidence="8 9" key="1">
    <citation type="submission" date="2022-04" db="EMBL/GenBank/DDBJ databases">
        <title>Genome draft of Actinomadura sp. ATCC 31491.</title>
        <authorList>
            <person name="Shi X."/>
            <person name="Du Y."/>
        </authorList>
    </citation>
    <scope>NUCLEOTIDE SEQUENCE [LARGE SCALE GENOMIC DNA]</scope>
    <source>
        <strain evidence="8 9">ATCC 31491</strain>
    </source>
</reference>
<evidence type="ECO:0000256" key="1">
    <source>
        <dbReference type="ARBA" id="ARBA00004651"/>
    </source>
</evidence>
<dbReference type="Pfam" id="PF02687">
    <property type="entry name" value="FtsX"/>
    <property type="match status" value="1"/>
</dbReference>
<evidence type="ECO:0000256" key="3">
    <source>
        <dbReference type="ARBA" id="ARBA00022692"/>
    </source>
</evidence>
<feature type="domain" description="ABC3 transporter permease C-terminal" evidence="7">
    <location>
        <begin position="301"/>
        <end position="383"/>
    </location>
</feature>
<dbReference type="Proteomes" id="UP001317259">
    <property type="component" value="Unassembled WGS sequence"/>
</dbReference>
<proteinExistence type="predicted"/>
<name>A0ABT0FUJ8_9ACTN</name>
<keyword evidence="5 6" id="KW-0472">Membrane</keyword>
<comment type="caution">
    <text evidence="8">The sequence shown here is derived from an EMBL/GenBank/DDBJ whole genome shotgun (WGS) entry which is preliminary data.</text>
</comment>
<accession>A0ABT0FUJ8</accession>
<gene>
    <name evidence="8" type="ORF">MF672_017935</name>
</gene>
<evidence type="ECO:0000313" key="9">
    <source>
        <dbReference type="Proteomes" id="UP001317259"/>
    </source>
</evidence>
<feature type="transmembrane region" description="Helical" evidence="6">
    <location>
        <begin position="85"/>
        <end position="105"/>
    </location>
</feature>
<protein>
    <recommendedName>
        <fullName evidence="7">ABC3 transporter permease C-terminal domain-containing protein</fullName>
    </recommendedName>
</protein>
<keyword evidence="3 6" id="KW-0812">Transmembrane</keyword>
<evidence type="ECO:0000313" key="8">
    <source>
        <dbReference type="EMBL" id="MCK2215655.1"/>
    </source>
</evidence>
<evidence type="ECO:0000256" key="5">
    <source>
        <dbReference type="ARBA" id="ARBA00023136"/>
    </source>
</evidence>
<feature type="transmembrane region" description="Helical" evidence="6">
    <location>
        <begin position="30"/>
        <end position="51"/>
    </location>
</feature>
<feature type="transmembrane region" description="Helical" evidence="6">
    <location>
        <begin position="346"/>
        <end position="370"/>
    </location>
</feature>
<feature type="transmembrane region" description="Helical" evidence="6">
    <location>
        <begin position="293"/>
        <end position="316"/>
    </location>
</feature>
<sequence length="430" mass="44325">MTLEALVVVVAAAGAYLLRARGLTASGQDPFLLLIPVALTLAVALVVLRCYPYPLRLLVRVAGRGRAAVPFLGLARAARARSVSALPVLVLLPALSVSVFAAVIADGIAATQRLASWQQVGAPVKVTSDTDLPAATVARVRAAPGVERVTLALRGRVQLGPGGEQPYAVAVDLAEWRRVAEDGPLALPAPIPAGSALLSPSLAGLDAFELRWLSPVRLGARGVIGSIPGFYQDGQFLLVPREVLPWPAANTLLIKGDVSPAELARLVPSATVETQEQALAALRADPLTGTVRWTLLVVTVALGAYALAAIVLSLVVGAPERARAVSLLRTLGLQERQAARLTVLELLPLVVVTAPAGLVLGLVLPVALGPGVDLSSYAGGLAVRDYSPDLLTPLALAAGLAGCAVLGARVHTALARRRNLGAVLRVGDPT</sequence>
<keyword evidence="2" id="KW-1003">Cell membrane</keyword>
<feature type="transmembrane region" description="Helical" evidence="6">
    <location>
        <begin position="390"/>
        <end position="408"/>
    </location>
</feature>
<evidence type="ECO:0000256" key="4">
    <source>
        <dbReference type="ARBA" id="ARBA00022989"/>
    </source>
</evidence>
<keyword evidence="9" id="KW-1185">Reference proteome</keyword>
<evidence type="ECO:0000256" key="6">
    <source>
        <dbReference type="SAM" id="Phobius"/>
    </source>
</evidence>
<dbReference type="EMBL" id="JAKRKC020000001">
    <property type="protein sequence ID" value="MCK2215655.1"/>
    <property type="molecule type" value="Genomic_DNA"/>
</dbReference>
<dbReference type="InterPro" id="IPR003838">
    <property type="entry name" value="ABC3_permease_C"/>
</dbReference>
<dbReference type="RefSeq" id="WP_247815503.1">
    <property type="nucleotide sequence ID" value="NZ_JAKRKC020000001.1"/>
</dbReference>
<keyword evidence="4 6" id="KW-1133">Transmembrane helix</keyword>
<evidence type="ECO:0000259" key="7">
    <source>
        <dbReference type="Pfam" id="PF02687"/>
    </source>
</evidence>
<organism evidence="8 9">
    <name type="scientific">Actinomadura luzonensis</name>
    <dbReference type="NCBI Taxonomy" id="2805427"/>
    <lineage>
        <taxon>Bacteria</taxon>
        <taxon>Bacillati</taxon>
        <taxon>Actinomycetota</taxon>
        <taxon>Actinomycetes</taxon>
        <taxon>Streptosporangiales</taxon>
        <taxon>Thermomonosporaceae</taxon>
        <taxon>Actinomadura</taxon>
    </lineage>
</organism>